<organism evidence="1 2">
    <name type="scientific">Pseudonocardia thermophila</name>
    <dbReference type="NCBI Taxonomy" id="1848"/>
    <lineage>
        <taxon>Bacteria</taxon>
        <taxon>Bacillati</taxon>
        <taxon>Actinomycetota</taxon>
        <taxon>Actinomycetes</taxon>
        <taxon>Pseudonocardiales</taxon>
        <taxon>Pseudonocardiaceae</taxon>
        <taxon>Pseudonocardia</taxon>
    </lineage>
</organism>
<dbReference type="InterPro" id="IPR027417">
    <property type="entry name" value="P-loop_NTPase"/>
</dbReference>
<dbReference type="Proteomes" id="UP000184363">
    <property type="component" value="Unassembled WGS sequence"/>
</dbReference>
<dbReference type="AlphaFoldDB" id="A0A1M6UCY7"/>
<gene>
    <name evidence="1" type="ORF">SAMN05443637_1101</name>
</gene>
<evidence type="ECO:0000313" key="1">
    <source>
        <dbReference type="EMBL" id="SHK67037.1"/>
    </source>
</evidence>
<dbReference type="EMBL" id="FRAP01000010">
    <property type="protein sequence ID" value="SHK67037.1"/>
    <property type="molecule type" value="Genomic_DNA"/>
</dbReference>
<evidence type="ECO:0000313" key="2">
    <source>
        <dbReference type="Proteomes" id="UP000184363"/>
    </source>
</evidence>
<proteinExistence type="predicted"/>
<accession>A0A1M6UCY7</accession>
<name>A0A1M6UCY7_PSETH</name>
<keyword evidence="2" id="KW-1185">Reference proteome</keyword>
<dbReference type="STRING" id="1848.SAMN05443637_1101"/>
<dbReference type="Gene3D" id="3.40.50.300">
    <property type="entry name" value="P-loop containing nucleotide triphosphate hydrolases"/>
    <property type="match status" value="1"/>
</dbReference>
<sequence length="602" mass="65865">MTALPTQPRPALRGVSGNLTRTDRCTTAWFRLGLHPWSFRGDAERERLIELVACQLGALAGRRLRLRVTSRPYPVRGWAETTHANAVDRPAAPPGALSWPRFLEGEQQHLAATEPVEKQVFLGVDLPTRSRLRRRGRALSLAELTELLSGPGLAAHPATAGELVWLVARSLGLGLPAMPVPGLPADAQIGERELLTLTGRVAVCAEPGAATLTVLGQDGDGVLHRRRLAVLTVGPMQPLHIPEIDDPWMQRTDRLPFPVEWSARFTVRRAEDVTGELRRQLGKVRSQMRHYVLDHGEQPPDSLARAADQVLAIEDQLAAGLTRMHTRVAGWWRIAVTGTDEAETAARVQQVIELYRPQVALDRPRGQFRLAREFVPGEPIASTGHRRRGSVTWVAAAVPTATARVGDDHGVLLGRTTTATRRPVAWDPWLAQEHHQRSGLTAIVGGPGSGKSTLVGTIVHKTLLAGARWTVLDPSGPLAALTRLPEIAPFARHIDLGRAAPGVLNPYRVVAEPVLVRFTDTVSATAEQQWRDERRATAATRRQLVTQVLLGLLPHDITRLPATRIRLQQAVREVGGGPDRHPGQVIDVLRRHAREGEEHAGV</sequence>
<protein>
    <submittedName>
        <fullName evidence="1">AAA-like domain-containing protein</fullName>
    </submittedName>
</protein>
<reference evidence="1 2" key="1">
    <citation type="submission" date="2016-11" db="EMBL/GenBank/DDBJ databases">
        <authorList>
            <person name="Jaros S."/>
            <person name="Januszkiewicz K."/>
            <person name="Wedrychowicz H."/>
        </authorList>
    </citation>
    <scope>NUCLEOTIDE SEQUENCE [LARGE SCALE GENOMIC DNA]</scope>
    <source>
        <strain evidence="1 2">DSM 43832</strain>
    </source>
</reference>
<dbReference type="SUPFAM" id="SSF52540">
    <property type="entry name" value="P-loop containing nucleoside triphosphate hydrolases"/>
    <property type="match status" value="1"/>
</dbReference>
<feature type="non-terminal residue" evidence="1">
    <location>
        <position position="602"/>
    </location>
</feature>